<dbReference type="EMBL" id="MH412654">
    <property type="protein sequence ID" value="AXQ70589.1"/>
    <property type="molecule type" value="Genomic_DNA"/>
</dbReference>
<reference evidence="2" key="1">
    <citation type="submission" date="2018-05" db="EMBL/GenBank/DDBJ databases">
        <authorList>
            <person name="You S."/>
        </authorList>
    </citation>
    <scope>NUCLEOTIDE SEQUENCE [LARGE SCALE GENOMIC DNA]</scope>
</reference>
<proteinExistence type="predicted"/>
<dbReference type="Pfam" id="PF11649">
    <property type="entry name" value="T4_neck-protein"/>
    <property type="match status" value="1"/>
</dbReference>
<evidence type="ECO:0000313" key="2">
    <source>
        <dbReference type="Proteomes" id="UP000257648"/>
    </source>
</evidence>
<sequence>MALNPFFLQGSASEQFLMQDLVNEQLKIYGLDVYYIPRKILGSEKLSREVTLSKLDDNFIIEAYLDNYEGYGANSEILSKFGVQLKNEISLTISEERFQLSIEPFLRDLQAANPGEIIVVDRPREGDVIFFPLGERLYEIKNIEHEKPFFQLGKNYVYQLSCELLELEDEIIETSVEAIDNSVEDYGYITTLTLENLGINATATAFIATTGSVRKIEVTNDGYNYSTAPVVAISSAPVGGTNATAIAIVNNKAISEVVITNAGVGYTEIPTVTFSGGGGSGAAATAILGDGSVQYISVAATGANYVTAPTVTLTGPSIGSSATAVSIIGAGGSVTDIRLTDAGFGYTSTPVVAISSAPSAGIGTFIKNEIVTGSLSGATARVKKYDEDAQTLDVYINSGNFTSGETITGGTSNAQYTLASYNSDPGIEIEYSQNQEIEELADDILDFTESNPFGTY</sequence>
<dbReference type="GeneID" id="55001970"/>
<organism evidence="1 2">
    <name type="scientific">Synechococcus phage S-T4</name>
    <dbReference type="NCBI Taxonomy" id="2268578"/>
    <lineage>
        <taxon>Viruses</taxon>
        <taxon>Duplodnaviria</taxon>
        <taxon>Heunggongvirae</taxon>
        <taxon>Uroviricota</taxon>
        <taxon>Caudoviricetes</taxon>
        <taxon>Pantevenvirales</taxon>
        <taxon>Kyanoviridae</taxon>
        <taxon>Tamkungvirus</taxon>
        <taxon>Tamkungvirus ST4</taxon>
    </lineage>
</organism>
<dbReference type="Proteomes" id="UP000257648">
    <property type="component" value="Segment"/>
</dbReference>
<keyword evidence="2" id="KW-1185">Reference proteome</keyword>
<dbReference type="RefSeq" id="YP_009810948.1">
    <property type="nucleotide sequence ID" value="NC_048049.1"/>
</dbReference>
<dbReference type="KEGG" id="vg:55001970"/>
<protein>
    <submittedName>
        <fullName evidence="1">Neck protein</fullName>
    </submittedName>
</protein>
<evidence type="ECO:0000313" key="1">
    <source>
        <dbReference type="EMBL" id="AXQ70589.1"/>
    </source>
</evidence>
<accession>A0A385EHV3</accession>
<name>A0A385EHV3_9CAUD</name>
<dbReference type="InterPro" id="IPR021674">
    <property type="entry name" value="Phage_T4_Gp14_neck-protein"/>
</dbReference>